<evidence type="ECO:0000256" key="2">
    <source>
        <dbReference type="ARBA" id="ARBA00004721"/>
    </source>
</evidence>
<sequence length="643" mass="71532">MGSIGSDNFAQAEAKYDAERDRRIRPDGATQFVDTTRSAKFTHFAQNPWIKEDPPTSQAAIEDGDHVRVLILGAGYGGLTYAVRLMEASIDVKDMLLVDAAGGFGGTWYWNRYPGLMCDVQSTLYMPLLEETGYTPKHRYSYGNELREYANLVADKWGLNTRALFKASVKSTEWDEEKGEWRTTIRINLDTNQERDIMLRSDFFCLNGGILVHPKLPLLPGVESYNGQTFHTSRWDYSITGGSSTDPNMVKLKGKRVGIVGTGATSIQVVPELAKWAQELFVFQRTPSAVDTRGQKPLDPQDLAQTKKIPGWQRAYRENMAAFLVNPVVTPEKDLVQDAWTSFPSFSGLVGSPRIKDIPPEKTAQYVQSLHTLDFPRQDAIRTQVDDLVKDKATAEALKPWYPGWCKRPCFHDEYLPTFNQPHVHLVDTAGKGVDRMTPSGICVRDKEYEVDVLIFATGYEPWGAGSPAYRAGIEVKGRDGVSLDEKWTKSLATLHGLLTRNFPNMFLSAGGSQGGTTVNVVHTMDVYAMHIAKIITQASKGARQGQKIVVEPTDAGEADWTMRVVKQAHGAAGLIGCTPSYITGEGKAGQEKTDEERLHGAKRAGWMSGLLDYIDTIKAWEDEGKLYGLEVRYKPIGEGYRR</sequence>
<dbReference type="AlphaFoldDB" id="A0A0D2A7B8"/>
<comment type="similarity">
    <text evidence="3">Belongs to the FAD-binding monooxygenase family.</text>
</comment>
<keyword evidence="5" id="KW-0274">FAD</keyword>
<dbReference type="GO" id="GO:0050660">
    <property type="term" value="F:flavin adenine dinucleotide binding"/>
    <property type="evidence" value="ECO:0007669"/>
    <property type="project" value="InterPro"/>
</dbReference>
<keyword evidence="7" id="KW-0560">Oxidoreductase</keyword>
<keyword evidence="9" id="KW-1185">Reference proteome</keyword>
<evidence type="ECO:0000313" key="8">
    <source>
        <dbReference type="EMBL" id="KIW36226.1"/>
    </source>
</evidence>
<dbReference type="GO" id="GO:0004499">
    <property type="term" value="F:N,N-dimethylaniline monooxygenase activity"/>
    <property type="evidence" value="ECO:0007669"/>
    <property type="project" value="InterPro"/>
</dbReference>
<organism evidence="8 9">
    <name type="scientific">Exophiala oligosperma</name>
    <dbReference type="NCBI Taxonomy" id="215243"/>
    <lineage>
        <taxon>Eukaryota</taxon>
        <taxon>Fungi</taxon>
        <taxon>Dikarya</taxon>
        <taxon>Ascomycota</taxon>
        <taxon>Pezizomycotina</taxon>
        <taxon>Eurotiomycetes</taxon>
        <taxon>Chaetothyriomycetidae</taxon>
        <taxon>Chaetothyriales</taxon>
        <taxon>Herpotrichiellaceae</taxon>
        <taxon>Exophiala</taxon>
    </lineage>
</organism>
<protein>
    <recommendedName>
        <fullName evidence="10">FAD/NAD(P)-binding domain-containing protein</fullName>
    </recommendedName>
</protein>
<dbReference type="Pfam" id="PF00743">
    <property type="entry name" value="FMO-like"/>
    <property type="match status" value="1"/>
</dbReference>
<accession>A0A0D2A7B8</accession>
<dbReference type="Pfam" id="PF13450">
    <property type="entry name" value="NAD_binding_8"/>
    <property type="match status" value="1"/>
</dbReference>
<proteinExistence type="inferred from homology"/>
<dbReference type="InterPro" id="IPR050775">
    <property type="entry name" value="FAD-binding_Monooxygenases"/>
</dbReference>
<dbReference type="Proteomes" id="UP000053342">
    <property type="component" value="Unassembled WGS sequence"/>
</dbReference>
<dbReference type="Gene3D" id="3.50.50.60">
    <property type="entry name" value="FAD/NAD(P)-binding domain"/>
    <property type="match status" value="2"/>
</dbReference>
<comment type="pathway">
    <text evidence="2">Secondary metabolite biosynthesis; terpenoid biosynthesis.</text>
</comment>
<dbReference type="SUPFAM" id="SSF51905">
    <property type="entry name" value="FAD/NAD(P)-binding domain"/>
    <property type="match status" value="2"/>
</dbReference>
<evidence type="ECO:0000256" key="3">
    <source>
        <dbReference type="ARBA" id="ARBA00010139"/>
    </source>
</evidence>
<keyword evidence="4" id="KW-0285">Flavoprotein</keyword>
<dbReference type="RefSeq" id="XP_016256442.1">
    <property type="nucleotide sequence ID" value="XM_016413184.1"/>
</dbReference>
<comment type="cofactor">
    <cofactor evidence="1">
        <name>FAD</name>
        <dbReference type="ChEBI" id="CHEBI:57692"/>
    </cofactor>
</comment>
<dbReference type="HOGENOM" id="CLU_006937_8_2_1"/>
<dbReference type="EMBL" id="KN847367">
    <property type="protein sequence ID" value="KIW36226.1"/>
    <property type="molecule type" value="Genomic_DNA"/>
</dbReference>
<evidence type="ECO:0000256" key="7">
    <source>
        <dbReference type="ARBA" id="ARBA00023002"/>
    </source>
</evidence>
<evidence type="ECO:0000313" key="9">
    <source>
        <dbReference type="Proteomes" id="UP000053342"/>
    </source>
</evidence>
<evidence type="ECO:0008006" key="10">
    <source>
        <dbReference type="Google" id="ProtNLM"/>
    </source>
</evidence>
<dbReference type="InterPro" id="IPR036188">
    <property type="entry name" value="FAD/NAD-bd_sf"/>
</dbReference>
<dbReference type="PANTHER" id="PTHR43098:SF2">
    <property type="entry name" value="FAD-BINDING MONOOXYGENASE AUSB-RELATED"/>
    <property type="match status" value="1"/>
</dbReference>
<evidence type="ECO:0000256" key="6">
    <source>
        <dbReference type="ARBA" id="ARBA00022857"/>
    </source>
</evidence>
<gene>
    <name evidence="8" type="ORF">PV06_11497</name>
</gene>
<dbReference type="OrthoDB" id="66881at2759"/>
<name>A0A0D2A7B8_9EURO</name>
<evidence type="ECO:0000256" key="4">
    <source>
        <dbReference type="ARBA" id="ARBA00022630"/>
    </source>
</evidence>
<dbReference type="GeneID" id="27363571"/>
<evidence type="ECO:0000256" key="1">
    <source>
        <dbReference type="ARBA" id="ARBA00001974"/>
    </source>
</evidence>
<evidence type="ECO:0000256" key="5">
    <source>
        <dbReference type="ARBA" id="ARBA00022827"/>
    </source>
</evidence>
<dbReference type="VEuPathDB" id="FungiDB:PV06_11497"/>
<keyword evidence="6" id="KW-0521">NADP</keyword>
<dbReference type="GO" id="GO:0050661">
    <property type="term" value="F:NADP binding"/>
    <property type="evidence" value="ECO:0007669"/>
    <property type="project" value="InterPro"/>
</dbReference>
<dbReference type="InterPro" id="IPR020946">
    <property type="entry name" value="Flavin_mOase-like"/>
</dbReference>
<reference evidence="8 9" key="1">
    <citation type="submission" date="2015-01" db="EMBL/GenBank/DDBJ databases">
        <title>The Genome Sequence of Exophiala oligosperma CBS72588.</title>
        <authorList>
            <consortium name="The Broad Institute Genomics Platform"/>
            <person name="Cuomo C."/>
            <person name="de Hoog S."/>
            <person name="Gorbushina A."/>
            <person name="Stielow B."/>
            <person name="Teixiera M."/>
            <person name="Abouelleil A."/>
            <person name="Chapman S.B."/>
            <person name="Priest M."/>
            <person name="Young S.K."/>
            <person name="Wortman J."/>
            <person name="Nusbaum C."/>
            <person name="Birren B."/>
        </authorList>
    </citation>
    <scope>NUCLEOTIDE SEQUENCE [LARGE SCALE GENOMIC DNA]</scope>
    <source>
        <strain evidence="8 9">CBS 72588</strain>
    </source>
</reference>
<dbReference type="PANTHER" id="PTHR43098">
    <property type="entry name" value="L-ORNITHINE N(5)-MONOOXYGENASE-RELATED"/>
    <property type="match status" value="1"/>
</dbReference>